<evidence type="ECO:0000256" key="5">
    <source>
        <dbReference type="ARBA" id="ARBA00022741"/>
    </source>
</evidence>
<dbReference type="InterPro" id="IPR050173">
    <property type="entry name" value="ABC_transporter_C-like"/>
</dbReference>
<evidence type="ECO:0000256" key="8">
    <source>
        <dbReference type="ARBA" id="ARBA00023136"/>
    </source>
</evidence>
<accession>A0A8J6LE11</accession>
<name>A0A8J6LE11_TENMO</name>
<dbReference type="GO" id="GO:0140359">
    <property type="term" value="F:ABC-type transporter activity"/>
    <property type="evidence" value="ECO:0007669"/>
    <property type="project" value="InterPro"/>
</dbReference>
<dbReference type="SUPFAM" id="SSF52540">
    <property type="entry name" value="P-loop containing nucleoside triphosphate hydrolases"/>
    <property type="match status" value="2"/>
</dbReference>
<feature type="transmembrane region" description="Helical" evidence="9">
    <location>
        <begin position="120"/>
        <end position="137"/>
    </location>
</feature>
<dbReference type="PANTHER" id="PTHR24223:SF448">
    <property type="entry name" value="FI20146P1-RELATED"/>
    <property type="match status" value="1"/>
</dbReference>
<evidence type="ECO:0000313" key="13">
    <source>
        <dbReference type="Proteomes" id="UP000719412"/>
    </source>
</evidence>
<dbReference type="Pfam" id="PF00005">
    <property type="entry name" value="ABC_tran"/>
    <property type="match status" value="2"/>
</dbReference>
<evidence type="ECO:0000256" key="3">
    <source>
        <dbReference type="ARBA" id="ARBA00022692"/>
    </source>
</evidence>
<organism evidence="12 13">
    <name type="scientific">Tenebrio molitor</name>
    <name type="common">Yellow mealworm beetle</name>
    <dbReference type="NCBI Taxonomy" id="7067"/>
    <lineage>
        <taxon>Eukaryota</taxon>
        <taxon>Metazoa</taxon>
        <taxon>Ecdysozoa</taxon>
        <taxon>Arthropoda</taxon>
        <taxon>Hexapoda</taxon>
        <taxon>Insecta</taxon>
        <taxon>Pterygota</taxon>
        <taxon>Neoptera</taxon>
        <taxon>Endopterygota</taxon>
        <taxon>Coleoptera</taxon>
        <taxon>Polyphaga</taxon>
        <taxon>Cucujiformia</taxon>
        <taxon>Tenebrionidae</taxon>
        <taxon>Tenebrio</taxon>
    </lineage>
</organism>
<dbReference type="FunFam" id="1.20.1560.10:FF:000026">
    <property type="entry name" value="Multidrug resistance-associated protein lethal(2)03659"/>
    <property type="match status" value="1"/>
</dbReference>
<dbReference type="SUPFAM" id="SSF90123">
    <property type="entry name" value="ABC transporter transmembrane region"/>
    <property type="match status" value="1"/>
</dbReference>
<feature type="domain" description="ABC transmembrane type-1" evidence="11">
    <location>
        <begin position="83"/>
        <end position="347"/>
    </location>
</feature>
<evidence type="ECO:0000256" key="4">
    <source>
        <dbReference type="ARBA" id="ARBA00022737"/>
    </source>
</evidence>
<dbReference type="PROSITE" id="PS50929">
    <property type="entry name" value="ABC_TM1F"/>
    <property type="match status" value="1"/>
</dbReference>
<keyword evidence="13" id="KW-1185">Reference proteome</keyword>
<evidence type="ECO:0000256" key="2">
    <source>
        <dbReference type="ARBA" id="ARBA00022448"/>
    </source>
</evidence>
<evidence type="ECO:0000259" key="10">
    <source>
        <dbReference type="PROSITE" id="PS50893"/>
    </source>
</evidence>
<feature type="domain" description="ABC transporter" evidence="10">
    <location>
        <begin position="404"/>
        <end position="629"/>
    </location>
</feature>
<protein>
    <submittedName>
        <fullName evidence="12">Uncharacterized protein</fullName>
    </submittedName>
</protein>
<dbReference type="PROSITE" id="PS50893">
    <property type="entry name" value="ABC_TRANSPORTER_2"/>
    <property type="match status" value="2"/>
</dbReference>
<gene>
    <name evidence="12" type="ORF">GEV33_006185</name>
</gene>
<dbReference type="Proteomes" id="UP000719412">
    <property type="component" value="Unassembled WGS sequence"/>
</dbReference>
<dbReference type="InterPro" id="IPR017871">
    <property type="entry name" value="ABC_transporter-like_CS"/>
</dbReference>
<keyword evidence="2" id="KW-0813">Transport</keyword>
<comment type="caution">
    <text evidence="12">The sequence shown here is derived from an EMBL/GenBank/DDBJ whole genome shotgun (WGS) entry which is preliminary data.</text>
</comment>
<dbReference type="EMBL" id="JABDTM020021247">
    <property type="protein sequence ID" value="KAH0816607.1"/>
    <property type="molecule type" value="Genomic_DNA"/>
</dbReference>
<dbReference type="InterPro" id="IPR003593">
    <property type="entry name" value="AAA+_ATPase"/>
</dbReference>
<dbReference type="CDD" id="cd03250">
    <property type="entry name" value="ABCC_MRP_domain1"/>
    <property type="match status" value="1"/>
</dbReference>
<dbReference type="Pfam" id="PF00664">
    <property type="entry name" value="ABC_membrane"/>
    <property type="match status" value="1"/>
</dbReference>
<dbReference type="InterPro" id="IPR044746">
    <property type="entry name" value="ABCC_6TM_D1"/>
</dbReference>
<keyword evidence="6" id="KW-0067">ATP-binding</keyword>
<dbReference type="SMART" id="SM00382">
    <property type="entry name" value="AAA"/>
    <property type="match status" value="2"/>
</dbReference>
<keyword evidence="5" id="KW-0547">Nucleotide-binding</keyword>
<reference evidence="12" key="1">
    <citation type="journal article" date="2020" name="J Insects Food Feed">
        <title>The yellow mealworm (Tenebrio molitor) genome: a resource for the emerging insects as food and feed industry.</title>
        <authorList>
            <person name="Eriksson T."/>
            <person name="Andere A."/>
            <person name="Kelstrup H."/>
            <person name="Emery V."/>
            <person name="Picard C."/>
        </authorList>
    </citation>
    <scope>NUCLEOTIDE SEQUENCE</scope>
    <source>
        <strain evidence="12">Stoneville</strain>
        <tissue evidence="12">Whole head</tissue>
    </source>
</reference>
<dbReference type="FunFam" id="3.40.50.300:FF:000163">
    <property type="entry name" value="Multidrug resistance-associated protein member 4"/>
    <property type="match status" value="1"/>
</dbReference>
<dbReference type="InterPro" id="IPR003439">
    <property type="entry name" value="ABC_transporter-like_ATP-bd"/>
</dbReference>
<keyword evidence="4" id="KW-0677">Repeat</keyword>
<evidence type="ECO:0000313" key="12">
    <source>
        <dbReference type="EMBL" id="KAH0816607.1"/>
    </source>
</evidence>
<dbReference type="InterPro" id="IPR036640">
    <property type="entry name" value="ABC1_TM_sf"/>
</dbReference>
<dbReference type="GO" id="GO:0016887">
    <property type="term" value="F:ATP hydrolysis activity"/>
    <property type="evidence" value="ECO:0007669"/>
    <property type="project" value="InterPro"/>
</dbReference>
<dbReference type="Gene3D" id="3.40.50.300">
    <property type="entry name" value="P-loop containing nucleotide triphosphate hydrolases"/>
    <property type="match status" value="2"/>
</dbReference>
<feature type="domain" description="ABC transporter" evidence="10">
    <location>
        <begin position="727"/>
        <end position="960"/>
    </location>
</feature>
<dbReference type="CDD" id="cd18579">
    <property type="entry name" value="ABC_6TM_ABCC_D1"/>
    <property type="match status" value="1"/>
</dbReference>
<dbReference type="GO" id="GO:0016020">
    <property type="term" value="C:membrane"/>
    <property type="evidence" value="ECO:0007669"/>
    <property type="project" value="UniProtKB-SubCell"/>
</dbReference>
<keyword evidence="7 9" id="KW-1133">Transmembrane helix</keyword>
<dbReference type="PROSITE" id="PS00211">
    <property type="entry name" value="ABC_TRANSPORTER_1"/>
    <property type="match status" value="2"/>
</dbReference>
<evidence type="ECO:0000256" key="6">
    <source>
        <dbReference type="ARBA" id="ARBA00022840"/>
    </source>
</evidence>
<dbReference type="InterPro" id="IPR011527">
    <property type="entry name" value="ABC1_TM_dom"/>
</dbReference>
<sequence>MPWSEKCVRKNAYEKDWQLPIIFKYYKKEFTEENLYPNLAQHSSENLGNELEEKWQEEENSRKSPSLLRALYRMFGREFMFQGAVLLVLDFVVTFLQPLCLKRFLEYYNSQPKRTTKQQACMLALAIVSLNLVRLLYTHLLHLEFASLGMRVRVACSSLMYRKYMKLKRETCQNFTLGQMVNLLSNDVERFQDVFNFLHHAWIGPLKLVVGLYYFDVILGHTAMIGFLIVILFIIMQVCTINHIAHQRLSVARKTDHRIRLMNDIICGIQIIKLYTWEKPFAQLVDLSRKMEIAQIIKANLLRITNFSFCLYLDKITIYFCVLTTLLTKSPLTAQYFFVLFNFFRNLNITVTKRLIFGLIYSAEAKSSLNRIEKFLLCEQQELQRFGKTKERYNQFVNNSLSTLRPPGLYIKLIAVKLGKNIILNDVSLTVLPGELTGIAGGAGSGKSTLLQVILKEIEPTGGTVDVQGTLSFSPQEAWIFSASIRQNILFGQEMDPDKYQKVMRVCALEEDLSIFPHGDQTLVGERGVMLSGGQKARISLARAVYRDADIYLLDDPLSAVDAHVAEHIFNECILNHLKNKCVVLVTHQLKFLSKVNKAYFIENGKLRAGEITDKFKKLAYDNEIQTIALKKFDAISEVKEHRSLEANSQNMYIKYCFAEISAAIAGLAITLSLDLMAMAQGGMKIWSDVDAYMTSAERVLEYTDLTPEEDNGSFVPQDAWPQEGNIDFKYVTMQYSPEKPMVLNQICFTVKSGEKVGIVGRTGAGKTSLVSALFRLFHFEGTILIDGVDTKSVPLQTLRAKISIIPQDPVLFIGSLHKNLDPFGQHSDCEIWQALEDVQMKNLIAGLPSGLETTVIEGGNNFSVGQKQLLCLVRAILRNTKIIVLDEATASIDLETDELIQFTIRKRFKECTVLTIAHRLNTVMDSDKILVMDSGRVAEFGEPQQLLQNTDGFFSSLVTRNSNKDLHNM</sequence>
<feature type="transmembrane region" description="Helical" evidence="9">
    <location>
        <begin position="79"/>
        <end position="99"/>
    </location>
</feature>
<dbReference type="AlphaFoldDB" id="A0A8J6LE11"/>
<keyword evidence="3 9" id="KW-0812">Transmembrane</keyword>
<proteinExistence type="predicted"/>
<feature type="transmembrane region" description="Helical" evidence="9">
    <location>
        <begin position="212"/>
        <end position="236"/>
    </location>
</feature>
<dbReference type="CDD" id="cd03244">
    <property type="entry name" value="ABCC_MRP_domain2"/>
    <property type="match status" value="1"/>
</dbReference>
<comment type="subcellular location">
    <subcellularLocation>
        <location evidence="1">Membrane</location>
        <topology evidence="1">Multi-pass membrane protein</topology>
    </subcellularLocation>
</comment>
<dbReference type="FunFam" id="3.40.50.300:FF:000973">
    <property type="entry name" value="Multidrug resistance-associated protein 4"/>
    <property type="match status" value="1"/>
</dbReference>
<dbReference type="InterPro" id="IPR027417">
    <property type="entry name" value="P-loop_NTPase"/>
</dbReference>
<keyword evidence="8 9" id="KW-0472">Membrane</keyword>
<dbReference type="PANTHER" id="PTHR24223">
    <property type="entry name" value="ATP-BINDING CASSETTE SUB-FAMILY C"/>
    <property type="match status" value="1"/>
</dbReference>
<dbReference type="Gene3D" id="1.20.1560.10">
    <property type="entry name" value="ABC transporter type 1, transmembrane domain"/>
    <property type="match status" value="1"/>
</dbReference>
<dbReference type="GO" id="GO:0005524">
    <property type="term" value="F:ATP binding"/>
    <property type="evidence" value="ECO:0007669"/>
    <property type="project" value="UniProtKB-KW"/>
</dbReference>
<evidence type="ECO:0000256" key="1">
    <source>
        <dbReference type="ARBA" id="ARBA00004141"/>
    </source>
</evidence>
<evidence type="ECO:0000256" key="7">
    <source>
        <dbReference type="ARBA" id="ARBA00022989"/>
    </source>
</evidence>
<evidence type="ECO:0000259" key="11">
    <source>
        <dbReference type="PROSITE" id="PS50929"/>
    </source>
</evidence>
<reference evidence="12" key="2">
    <citation type="submission" date="2021-08" db="EMBL/GenBank/DDBJ databases">
        <authorList>
            <person name="Eriksson T."/>
        </authorList>
    </citation>
    <scope>NUCLEOTIDE SEQUENCE</scope>
    <source>
        <strain evidence="12">Stoneville</strain>
        <tissue evidence="12">Whole head</tissue>
    </source>
</reference>
<evidence type="ECO:0000256" key="9">
    <source>
        <dbReference type="SAM" id="Phobius"/>
    </source>
</evidence>